<comment type="pathway">
    <text evidence="1">Antibiotic biosynthesis.</text>
</comment>
<dbReference type="InterPro" id="IPR029063">
    <property type="entry name" value="SAM-dependent_MTases_sf"/>
</dbReference>
<dbReference type="FunFam" id="3.40.50.150:FF:000331">
    <property type="entry name" value="Macrocin O-methyltransferase"/>
    <property type="match status" value="1"/>
</dbReference>
<dbReference type="PANTHER" id="PTHR40036:SF1">
    <property type="entry name" value="MACROCIN O-METHYLTRANSFERASE"/>
    <property type="match status" value="1"/>
</dbReference>
<evidence type="ECO:0000256" key="6">
    <source>
        <dbReference type="ARBA" id="ARBA00022842"/>
    </source>
</evidence>
<accession>A0A4R7UYA3</accession>
<evidence type="ECO:0000313" key="10">
    <source>
        <dbReference type="Proteomes" id="UP000294927"/>
    </source>
</evidence>
<dbReference type="Gene3D" id="3.40.50.150">
    <property type="entry name" value="Vaccinia Virus protein VP39"/>
    <property type="match status" value="1"/>
</dbReference>
<dbReference type="GO" id="GO:0017000">
    <property type="term" value="P:antibiotic biosynthetic process"/>
    <property type="evidence" value="ECO:0007669"/>
    <property type="project" value="UniProtKB-KW"/>
</dbReference>
<keyword evidence="5" id="KW-0479">Metal-binding</keyword>
<gene>
    <name evidence="9" type="ORF">CLV71_121128</name>
</gene>
<dbReference type="SUPFAM" id="SSF53335">
    <property type="entry name" value="S-adenosyl-L-methionine-dependent methyltransferases"/>
    <property type="match status" value="1"/>
</dbReference>
<comment type="similarity">
    <text evidence="8">Belongs to the methyltransferase TylF/MycF family.</text>
</comment>
<sequence>MCSVVARPFLSAFPVHNIEAMPDITAASRDRYIDLLKRVITNVIYEDPAIPNPVFDRQEFSSWARKTGSDWPTVAHTMVGMTRLDNVQECLEKVIAEDVPGDFIETGVWRGGVCILARGIFEAYGITDREVWVADSFEGVPTATDLSHSIDRQLNMHEHNEVLGVDENAVRRNFERYGLLDDQVQFLPGWFNKTLAAAPIERLAVLRLDGDLYESTLDALNPLYPKLSVGGYVIIDDYLVPGCKVAVDEFRAEHGIDDPLHRIDRWSVYWRRTR</sequence>
<evidence type="ECO:0000256" key="3">
    <source>
        <dbReference type="ARBA" id="ARBA00022679"/>
    </source>
</evidence>
<evidence type="ECO:0000313" key="9">
    <source>
        <dbReference type="EMBL" id="TDV41062.1"/>
    </source>
</evidence>
<evidence type="ECO:0000256" key="7">
    <source>
        <dbReference type="ARBA" id="ARBA00023194"/>
    </source>
</evidence>
<dbReference type="Proteomes" id="UP000294927">
    <property type="component" value="Unassembled WGS sequence"/>
</dbReference>
<keyword evidence="7" id="KW-0045">Antibiotic biosynthesis</keyword>
<keyword evidence="10" id="KW-1185">Reference proteome</keyword>
<dbReference type="GO" id="GO:0008168">
    <property type="term" value="F:methyltransferase activity"/>
    <property type="evidence" value="ECO:0007669"/>
    <property type="project" value="UniProtKB-KW"/>
</dbReference>
<comment type="caution">
    <text evidence="9">The sequence shown here is derived from an EMBL/GenBank/DDBJ whole genome shotgun (WGS) entry which is preliminary data.</text>
</comment>
<proteinExistence type="inferred from homology"/>
<name>A0A4R7UYA3_9PSEU</name>
<dbReference type="EMBL" id="SOCP01000021">
    <property type="protein sequence ID" value="TDV41062.1"/>
    <property type="molecule type" value="Genomic_DNA"/>
</dbReference>
<evidence type="ECO:0000256" key="5">
    <source>
        <dbReference type="ARBA" id="ARBA00022723"/>
    </source>
</evidence>
<dbReference type="AlphaFoldDB" id="A0A4R7UYA3"/>
<protein>
    <submittedName>
        <fullName evidence="9">O-methyltransferase/macrocin O-methyltransferase/8-demethyl-8-(2, 3-dimethoxy-alpha-L-rhamnosyl)tetracenomycin-C 4'-O-methyltransferase</fullName>
    </submittedName>
</protein>
<dbReference type="Pfam" id="PF05711">
    <property type="entry name" value="TylF"/>
    <property type="match status" value="1"/>
</dbReference>
<keyword evidence="3 9" id="KW-0808">Transferase</keyword>
<evidence type="ECO:0000256" key="8">
    <source>
        <dbReference type="ARBA" id="ARBA00060900"/>
    </source>
</evidence>
<evidence type="ECO:0000256" key="4">
    <source>
        <dbReference type="ARBA" id="ARBA00022691"/>
    </source>
</evidence>
<dbReference type="GO" id="GO:0046872">
    <property type="term" value="F:metal ion binding"/>
    <property type="evidence" value="ECO:0007669"/>
    <property type="project" value="UniProtKB-KW"/>
</dbReference>
<reference evidence="9 10" key="1">
    <citation type="submission" date="2019-03" db="EMBL/GenBank/DDBJ databases">
        <title>Genomic Encyclopedia of Archaeal and Bacterial Type Strains, Phase II (KMG-II): from individual species to whole genera.</title>
        <authorList>
            <person name="Goeker M."/>
        </authorList>
    </citation>
    <scope>NUCLEOTIDE SEQUENCE [LARGE SCALE GENOMIC DNA]</scope>
    <source>
        <strain evidence="9 10">DSM 45499</strain>
    </source>
</reference>
<dbReference type="GO" id="GO:0032259">
    <property type="term" value="P:methylation"/>
    <property type="evidence" value="ECO:0007669"/>
    <property type="project" value="UniProtKB-KW"/>
</dbReference>
<dbReference type="InterPro" id="IPR008884">
    <property type="entry name" value="TylF_MeTrfase"/>
</dbReference>
<organism evidence="9 10">
    <name type="scientific">Actinophytocola oryzae</name>
    <dbReference type="NCBI Taxonomy" id="502181"/>
    <lineage>
        <taxon>Bacteria</taxon>
        <taxon>Bacillati</taxon>
        <taxon>Actinomycetota</taxon>
        <taxon>Actinomycetes</taxon>
        <taxon>Pseudonocardiales</taxon>
        <taxon>Pseudonocardiaceae</taxon>
    </lineage>
</organism>
<evidence type="ECO:0000256" key="1">
    <source>
        <dbReference type="ARBA" id="ARBA00004792"/>
    </source>
</evidence>
<keyword evidence="6" id="KW-0460">Magnesium</keyword>
<keyword evidence="4" id="KW-0949">S-adenosyl-L-methionine</keyword>
<keyword evidence="2 9" id="KW-0489">Methyltransferase</keyword>
<evidence type="ECO:0000256" key="2">
    <source>
        <dbReference type="ARBA" id="ARBA00022603"/>
    </source>
</evidence>
<dbReference type="PANTHER" id="PTHR40036">
    <property type="entry name" value="MACROCIN O-METHYLTRANSFERASE"/>
    <property type="match status" value="1"/>
</dbReference>